<keyword evidence="3" id="KW-1185">Reference proteome</keyword>
<dbReference type="Gene3D" id="3.60.21.10">
    <property type="match status" value="1"/>
</dbReference>
<dbReference type="Proteomes" id="UP000199058">
    <property type="component" value="Unassembled WGS sequence"/>
</dbReference>
<sequence length="333" mass="39190">MRGFDLIGDVHGCGNTLRHLLELMGYRHQQGAWRHPKGRQVIFVGDIVDRGPRIRQALHDVREMLDAGTARMVLGNHEYNALAYFTQDEQGQPLRAHNARHQRVIQETLDQFEPYPNEWQAFLDWFMEIPLALEDEDFRVVHACWDPEVMIPFLQDYPDARMNTDFFRRSAVPGSFEFQVVDRCTRGTWLKLPEGVTQKSGDGFIRDRFRTSYWIDQPRTWGDILFQPDRLARELESRLLSDQDKKHLSYYPAEERHLFFGHYWCQGFPAVIRPNLACLDYSAVKYGRLVAYRFDGETTLDAGKFVWVEVQRDEFPPLEELRAEMTAEKIQKF</sequence>
<reference evidence="2 3" key="1">
    <citation type="submission" date="2016-10" db="EMBL/GenBank/DDBJ databases">
        <authorList>
            <person name="de Groot N.N."/>
        </authorList>
    </citation>
    <scope>NUCLEOTIDE SEQUENCE [LARGE SCALE GENOMIC DNA]</scope>
    <source>
        <strain evidence="2 3">DSM 18438</strain>
    </source>
</reference>
<dbReference type="GO" id="GO:0005737">
    <property type="term" value="C:cytoplasm"/>
    <property type="evidence" value="ECO:0007669"/>
    <property type="project" value="TreeGrafter"/>
</dbReference>
<dbReference type="EMBL" id="FOLH01000003">
    <property type="protein sequence ID" value="SFC15145.1"/>
    <property type="molecule type" value="Genomic_DNA"/>
</dbReference>
<evidence type="ECO:0000313" key="3">
    <source>
        <dbReference type="Proteomes" id="UP000199058"/>
    </source>
</evidence>
<dbReference type="PANTHER" id="PTHR42850:SF7">
    <property type="entry name" value="BIS(5'-NUCLEOSYL)-TETRAPHOSPHATASE PRPE [ASYMMETRICAL]"/>
    <property type="match status" value="1"/>
</dbReference>
<organism evidence="2 3">
    <name type="scientific">Marinospirillum celere</name>
    <dbReference type="NCBI Taxonomy" id="1122252"/>
    <lineage>
        <taxon>Bacteria</taxon>
        <taxon>Pseudomonadati</taxon>
        <taxon>Pseudomonadota</taxon>
        <taxon>Gammaproteobacteria</taxon>
        <taxon>Oceanospirillales</taxon>
        <taxon>Oceanospirillaceae</taxon>
        <taxon>Marinospirillum</taxon>
    </lineage>
</organism>
<gene>
    <name evidence="2" type="ORF">SAMN05660443_1632</name>
</gene>
<accession>A0A1I1GUI5</accession>
<name>A0A1I1GUI5_9GAMM</name>
<dbReference type="RefSeq" id="WP_091961798.1">
    <property type="nucleotide sequence ID" value="NZ_FOLH01000003.1"/>
</dbReference>
<evidence type="ECO:0000313" key="2">
    <source>
        <dbReference type="EMBL" id="SFC15145.1"/>
    </source>
</evidence>
<proteinExistence type="predicted"/>
<dbReference type="SUPFAM" id="SSF56300">
    <property type="entry name" value="Metallo-dependent phosphatases"/>
    <property type="match status" value="1"/>
</dbReference>
<evidence type="ECO:0000259" key="1">
    <source>
        <dbReference type="Pfam" id="PF00149"/>
    </source>
</evidence>
<dbReference type="GO" id="GO:0016791">
    <property type="term" value="F:phosphatase activity"/>
    <property type="evidence" value="ECO:0007669"/>
    <property type="project" value="TreeGrafter"/>
</dbReference>
<dbReference type="STRING" id="1122252.SAMN05660443_1632"/>
<dbReference type="OrthoDB" id="9807890at2"/>
<dbReference type="InterPro" id="IPR029052">
    <property type="entry name" value="Metallo-depent_PP-like"/>
</dbReference>
<dbReference type="InterPro" id="IPR050126">
    <property type="entry name" value="Ap4A_hydrolase"/>
</dbReference>
<protein>
    <submittedName>
        <fullName evidence="2">Calcineurin-like phosphoesterase</fullName>
    </submittedName>
</protein>
<dbReference type="PANTHER" id="PTHR42850">
    <property type="entry name" value="METALLOPHOSPHOESTERASE"/>
    <property type="match status" value="1"/>
</dbReference>
<dbReference type="Pfam" id="PF00149">
    <property type="entry name" value="Metallophos"/>
    <property type="match status" value="1"/>
</dbReference>
<dbReference type="InterPro" id="IPR004843">
    <property type="entry name" value="Calcineurin-like_PHP"/>
</dbReference>
<feature type="domain" description="Calcineurin-like phosphoesterase" evidence="1">
    <location>
        <begin position="6"/>
        <end position="156"/>
    </location>
</feature>
<dbReference type="AlphaFoldDB" id="A0A1I1GUI5"/>